<dbReference type="SUPFAM" id="SSF56747">
    <property type="entry name" value="Prim-pol domain"/>
    <property type="match status" value="1"/>
</dbReference>
<keyword evidence="1" id="KW-0378">Hydrolase</keyword>
<gene>
    <name evidence="4" type="ORF">BL253_01060</name>
</gene>
<sequence length="267" mass="28045">MSTEMRAAALTLAARGCHVFPVLTGTKQPLVKWGTTEPATTDPSVITFWWSTWPRASVGVATGPSGLVVVDLDGDEGVASWLSLVAEHGQVPTATVATGRGHHLWFLAGDGPELRNSSKLVAPGIDVRAVGGYVIAPPSWHRTGVRYRWENDDQPAPLPAWVRALATPPAPEPRPAAPRFRPASGSGTAAPDRILAGLVQVVMDAAEGTRNDRLYWAARRVAEHAGAGRLDLETGADALLSAAAAVGLPAFEAERTVQSGLRHLGAA</sequence>
<comment type="caution">
    <text evidence="4">The sequence shown here is derived from an EMBL/GenBank/DDBJ whole genome shotgun (WGS) entry which is preliminary data.</text>
</comment>
<protein>
    <recommendedName>
        <fullName evidence="3">DNA primase/polymerase bifunctional N-terminal domain-containing protein</fullName>
    </recommendedName>
</protein>
<feature type="region of interest" description="Disordered" evidence="2">
    <location>
        <begin position="168"/>
        <end position="187"/>
    </location>
</feature>
<dbReference type="InterPro" id="IPR051620">
    <property type="entry name" value="ORF904-like_C"/>
</dbReference>
<dbReference type="Pfam" id="PF09250">
    <property type="entry name" value="Prim-Pol"/>
    <property type="match status" value="1"/>
</dbReference>
<proteinExistence type="predicted"/>
<reference evidence="5" key="1">
    <citation type="submission" date="2016-10" db="EMBL/GenBank/DDBJ databases">
        <title>Frankia sp. NRRL B-16386 Genome sequencing.</title>
        <authorList>
            <person name="Ghodhbane-Gtari F."/>
            <person name="Swanson E."/>
            <person name="Gueddou A."/>
            <person name="Hezbri K."/>
            <person name="Ktari K."/>
            <person name="Nouioui I."/>
            <person name="Morris K."/>
            <person name="Simpson S."/>
            <person name="Abebe-Akele F."/>
            <person name="Thomas K."/>
            <person name="Gtari M."/>
            <person name="Tisa L.S."/>
        </authorList>
    </citation>
    <scope>NUCLEOTIDE SEQUENCE [LARGE SCALE GENOMIC DNA]</scope>
    <source>
        <strain evidence="5">NRRL B-16386</strain>
    </source>
</reference>
<evidence type="ECO:0000256" key="1">
    <source>
        <dbReference type="ARBA" id="ARBA00022801"/>
    </source>
</evidence>
<evidence type="ECO:0000313" key="5">
    <source>
        <dbReference type="Proteomes" id="UP000188929"/>
    </source>
</evidence>
<dbReference type="SMART" id="SM00943">
    <property type="entry name" value="Prim-Pol"/>
    <property type="match status" value="1"/>
</dbReference>
<dbReference type="PANTHER" id="PTHR35372">
    <property type="entry name" value="ATP BINDING PROTEIN-RELATED"/>
    <property type="match status" value="1"/>
</dbReference>
<dbReference type="EMBL" id="MOMC01000003">
    <property type="protein sequence ID" value="ONH33637.1"/>
    <property type="molecule type" value="Genomic_DNA"/>
</dbReference>
<dbReference type="CDD" id="cd04859">
    <property type="entry name" value="Prim_Pol"/>
    <property type="match status" value="1"/>
</dbReference>
<evidence type="ECO:0000313" key="4">
    <source>
        <dbReference type="EMBL" id="ONH33637.1"/>
    </source>
</evidence>
<dbReference type="STRING" id="1834516.BL253_01060"/>
<dbReference type="OrthoDB" id="3218228at2"/>
<feature type="domain" description="DNA primase/polymerase bifunctional N-terminal" evidence="3">
    <location>
        <begin position="9"/>
        <end position="162"/>
    </location>
</feature>
<evidence type="ECO:0000256" key="2">
    <source>
        <dbReference type="SAM" id="MobiDB-lite"/>
    </source>
</evidence>
<dbReference type="Proteomes" id="UP000188929">
    <property type="component" value="Unassembled WGS sequence"/>
</dbReference>
<name>A0A1V2IKK0_9ACTN</name>
<dbReference type="GO" id="GO:0016787">
    <property type="term" value="F:hydrolase activity"/>
    <property type="evidence" value="ECO:0007669"/>
    <property type="project" value="UniProtKB-KW"/>
</dbReference>
<dbReference type="InterPro" id="IPR015330">
    <property type="entry name" value="DNA_primase/pol_bifunc_N"/>
</dbReference>
<evidence type="ECO:0000259" key="3">
    <source>
        <dbReference type="SMART" id="SM00943"/>
    </source>
</evidence>
<accession>A0A1V2IKK0</accession>
<dbReference type="PANTHER" id="PTHR35372:SF2">
    <property type="entry name" value="SF3 HELICASE DOMAIN-CONTAINING PROTEIN"/>
    <property type="match status" value="1"/>
</dbReference>
<dbReference type="AlphaFoldDB" id="A0A1V2IKK0"/>
<dbReference type="RefSeq" id="WP_076812550.1">
    <property type="nucleotide sequence ID" value="NZ_MOMC01000003.1"/>
</dbReference>
<keyword evidence="5" id="KW-1185">Reference proteome</keyword>
<organism evidence="4 5">
    <name type="scientific">Pseudofrankia asymbiotica</name>
    <dbReference type="NCBI Taxonomy" id="1834516"/>
    <lineage>
        <taxon>Bacteria</taxon>
        <taxon>Bacillati</taxon>
        <taxon>Actinomycetota</taxon>
        <taxon>Actinomycetes</taxon>
        <taxon>Frankiales</taxon>
        <taxon>Frankiaceae</taxon>
        <taxon>Pseudofrankia</taxon>
    </lineage>
</organism>